<gene>
    <name evidence="2" type="ORF">QN277_009834</name>
</gene>
<name>A0AAE1INV8_9FABA</name>
<organism evidence="2 3">
    <name type="scientific">Acacia crassicarpa</name>
    <name type="common">northern wattle</name>
    <dbReference type="NCBI Taxonomy" id="499986"/>
    <lineage>
        <taxon>Eukaryota</taxon>
        <taxon>Viridiplantae</taxon>
        <taxon>Streptophyta</taxon>
        <taxon>Embryophyta</taxon>
        <taxon>Tracheophyta</taxon>
        <taxon>Spermatophyta</taxon>
        <taxon>Magnoliopsida</taxon>
        <taxon>eudicotyledons</taxon>
        <taxon>Gunneridae</taxon>
        <taxon>Pentapetalae</taxon>
        <taxon>rosids</taxon>
        <taxon>fabids</taxon>
        <taxon>Fabales</taxon>
        <taxon>Fabaceae</taxon>
        <taxon>Caesalpinioideae</taxon>
        <taxon>mimosoid clade</taxon>
        <taxon>Acacieae</taxon>
        <taxon>Acacia</taxon>
    </lineage>
</organism>
<feature type="region of interest" description="Disordered" evidence="1">
    <location>
        <begin position="1"/>
        <end position="77"/>
    </location>
</feature>
<feature type="region of interest" description="Disordered" evidence="1">
    <location>
        <begin position="131"/>
        <end position="166"/>
    </location>
</feature>
<dbReference type="AlphaFoldDB" id="A0AAE1INV8"/>
<reference evidence="2" key="1">
    <citation type="submission" date="2023-10" db="EMBL/GenBank/DDBJ databases">
        <title>Chromosome-level genome of the transformable northern wattle, Acacia crassicarpa.</title>
        <authorList>
            <person name="Massaro I."/>
            <person name="Sinha N.R."/>
            <person name="Poethig S."/>
            <person name="Leichty A.R."/>
        </authorList>
    </citation>
    <scope>NUCLEOTIDE SEQUENCE</scope>
    <source>
        <strain evidence="2">Acra3RX</strain>
        <tissue evidence="2">Leaf</tissue>
    </source>
</reference>
<protein>
    <submittedName>
        <fullName evidence="2">Uncharacterized protein</fullName>
    </submittedName>
</protein>
<sequence length="176" mass="19326">MNGYSKINPSGNNHKLRSTDFPDFFSFPETQKSTGKITRIEEPDQIEKEKAQKSSPERAEAEEEDEDGEAVGEHQDGEKFGVVLGRSASVSSSSAATGFQGTMKKAFSMRRSSSVSERYCRIHDQYVALAPPIGEDGEGESNGGGRRSVMRWKKKTKKQSGGGGKILRTCKRLLGF</sequence>
<keyword evidence="3" id="KW-1185">Reference proteome</keyword>
<comment type="caution">
    <text evidence="2">The sequence shown here is derived from an EMBL/GenBank/DDBJ whole genome shotgun (WGS) entry which is preliminary data.</text>
</comment>
<dbReference type="PANTHER" id="PTHR38386:SF7">
    <property type="entry name" value="TOPOISOMERASE 1-ASSOCIATED FACTOR 1"/>
    <property type="match status" value="1"/>
</dbReference>
<proteinExistence type="predicted"/>
<evidence type="ECO:0000313" key="2">
    <source>
        <dbReference type="EMBL" id="KAK4254451.1"/>
    </source>
</evidence>
<feature type="compositionally biased region" description="Polar residues" evidence="1">
    <location>
        <begin position="1"/>
        <end position="13"/>
    </location>
</feature>
<dbReference type="EMBL" id="JAWXYG010000014">
    <property type="protein sequence ID" value="KAK4254451.1"/>
    <property type="molecule type" value="Genomic_DNA"/>
</dbReference>
<feature type="compositionally biased region" description="Basic and acidic residues" evidence="1">
    <location>
        <begin position="38"/>
        <end position="59"/>
    </location>
</feature>
<feature type="compositionally biased region" description="Acidic residues" evidence="1">
    <location>
        <begin position="60"/>
        <end position="70"/>
    </location>
</feature>
<dbReference type="PANTHER" id="PTHR38386">
    <property type="entry name" value="OS05G0426900 PROTEIN"/>
    <property type="match status" value="1"/>
</dbReference>
<feature type="compositionally biased region" description="Basic residues" evidence="1">
    <location>
        <begin position="148"/>
        <end position="158"/>
    </location>
</feature>
<dbReference type="Proteomes" id="UP001293593">
    <property type="component" value="Unassembled WGS sequence"/>
</dbReference>
<evidence type="ECO:0000313" key="3">
    <source>
        <dbReference type="Proteomes" id="UP001293593"/>
    </source>
</evidence>
<accession>A0AAE1INV8</accession>
<evidence type="ECO:0000256" key="1">
    <source>
        <dbReference type="SAM" id="MobiDB-lite"/>
    </source>
</evidence>